<name>A0ABS3KDD7_9PROT</name>
<keyword evidence="3" id="KW-1185">Reference proteome</keyword>
<dbReference type="InterPro" id="IPR043138">
    <property type="entry name" value="GGT_lsub"/>
</dbReference>
<dbReference type="Gene3D" id="1.10.246.130">
    <property type="match status" value="1"/>
</dbReference>
<gene>
    <name evidence="2" type="ORF">IAI60_12780</name>
</gene>
<dbReference type="InterPro" id="IPR052896">
    <property type="entry name" value="GGT-like_enzyme"/>
</dbReference>
<protein>
    <submittedName>
        <fullName evidence="2">Gamma-glutamyltransferase</fullName>
    </submittedName>
</protein>
<dbReference type="PANTHER" id="PTHR43881:SF1">
    <property type="entry name" value="GAMMA-GLUTAMYLTRANSPEPTIDASE (AFU_ORTHOLOGUE AFUA_4G13580)"/>
    <property type="match status" value="1"/>
</dbReference>
<dbReference type="Proteomes" id="UP001518990">
    <property type="component" value="Unassembled WGS sequence"/>
</dbReference>
<dbReference type="EMBL" id="JACTNF010000012">
    <property type="protein sequence ID" value="MBO1075481.1"/>
    <property type="molecule type" value="Genomic_DNA"/>
</dbReference>
<dbReference type="PANTHER" id="PTHR43881">
    <property type="entry name" value="GAMMA-GLUTAMYLTRANSPEPTIDASE (AFU_ORTHOLOGUE AFUA_4G13580)"/>
    <property type="match status" value="1"/>
</dbReference>
<dbReference type="PRINTS" id="PR01210">
    <property type="entry name" value="GGTRANSPTASE"/>
</dbReference>
<feature type="region of interest" description="Disordered" evidence="1">
    <location>
        <begin position="427"/>
        <end position="450"/>
    </location>
</feature>
<comment type="caution">
    <text evidence="2">The sequence shown here is derived from an EMBL/GenBank/DDBJ whole genome shotgun (WGS) entry which is preliminary data.</text>
</comment>
<accession>A0ABS3KDD7</accession>
<dbReference type="InterPro" id="IPR029055">
    <property type="entry name" value="Ntn_hydrolases_N"/>
</dbReference>
<dbReference type="SUPFAM" id="SSF56235">
    <property type="entry name" value="N-terminal nucleophile aminohydrolases (Ntn hydrolases)"/>
    <property type="match status" value="1"/>
</dbReference>
<reference evidence="2 3" key="1">
    <citation type="submission" date="2020-09" db="EMBL/GenBank/DDBJ databases">
        <title>Roseomonas.</title>
        <authorList>
            <person name="Zhu W."/>
        </authorList>
    </citation>
    <scope>NUCLEOTIDE SEQUENCE [LARGE SCALE GENOMIC DNA]</scope>
    <source>
        <strain evidence="2 3">1311</strain>
    </source>
</reference>
<sequence>MGRLSRAPGEGGGPVSTRPLISGPRHAVSAGHYLAASAGLAILEAGGNAIDAGVAAGMVLGVVQPDIVNIGGVAPILIRRADGRMESIAGLGHWPKSLPPDLFMREHGGKMPRGVLRTVVPAALDAWITALERHGRLGFAQVAEPAIRFAREGYRVYKLLADSIAEHAKDYASWPSNAAIFLPGGQPPPEGALFRQPDLAAMLQFMADEDRRAAATGGREAGLAAAHDAFYKGDIARVIVDFIQGEGGFLSAEDMAGFRSRLEPVVMREWRGHQVCTSGPWCQGPALLEALLLMERAGFDGLAHNSADYLHLTAECLKVAMADREYHFADPAFTDVPLEALLGEAHLAARLAGIDRQRAHPGMPEPLLGPGTILPPPSQRPLPAIEPDTSYVAVVDAEGNAFSATPSDGTYNGPIIPGLGIIASGRGTQSRPDPAHPCGVGPGKRPRLTPNPAMVVKRDGGVMPFGTPGGDVQVQAMLQVLLNHLHFGMDLQEAIEAPRVATYSFPSSFAPYDYFPARLAVESRIPATVREALRARGHDIKDWPDWTWLAGSVEAVSSDPATGLRLAGADPRRPAYAVAM</sequence>
<feature type="region of interest" description="Disordered" evidence="1">
    <location>
        <begin position="1"/>
        <end position="22"/>
    </location>
</feature>
<dbReference type="Gene3D" id="3.60.20.40">
    <property type="match status" value="1"/>
</dbReference>
<evidence type="ECO:0000313" key="2">
    <source>
        <dbReference type="EMBL" id="MBO1075481.1"/>
    </source>
</evidence>
<dbReference type="Pfam" id="PF01019">
    <property type="entry name" value="G_glu_transpept"/>
    <property type="match status" value="1"/>
</dbReference>
<evidence type="ECO:0000313" key="3">
    <source>
        <dbReference type="Proteomes" id="UP001518990"/>
    </source>
</evidence>
<proteinExistence type="predicted"/>
<evidence type="ECO:0000256" key="1">
    <source>
        <dbReference type="SAM" id="MobiDB-lite"/>
    </source>
</evidence>
<organism evidence="2 3">
    <name type="scientific">Roseomonas marmotae</name>
    <dbReference type="NCBI Taxonomy" id="2768161"/>
    <lineage>
        <taxon>Bacteria</taxon>
        <taxon>Pseudomonadati</taxon>
        <taxon>Pseudomonadota</taxon>
        <taxon>Alphaproteobacteria</taxon>
        <taxon>Acetobacterales</taxon>
        <taxon>Roseomonadaceae</taxon>
        <taxon>Roseomonas</taxon>
    </lineage>
</organism>
<dbReference type="InterPro" id="IPR043137">
    <property type="entry name" value="GGT_ssub_C"/>
</dbReference>